<evidence type="ECO:0000313" key="2">
    <source>
        <dbReference type="EMBL" id="OXU21953.1"/>
    </source>
</evidence>
<accession>A0A232EUC2</accession>
<feature type="compositionally biased region" description="Polar residues" evidence="1">
    <location>
        <begin position="164"/>
        <end position="182"/>
    </location>
</feature>
<evidence type="ECO:0000313" key="3">
    <source>
        <dbReference type="Proteomes" id="UP000215335"/>
    </source>
</evidence>
<feature type="compositionally biased region" description="Basic residues" evidence="1">
    <location>
        <begin position="219"/>
        <end position="230"/>
    </location>
</feature>
<comment type="caution">
    <text evidence="2">The sequence shown here is derived from an EMBL/GenBank/DDBJ whole genome shotgun (WGS) entry which is preliminary data.</text>
</comment>
<reference evidence="2 3" key="1">
    <citation type="journal article" date="2017" name="Curr. Biol.">
        <title>The Evolution of Venom by Co-option of Single-Copy Genes.</title>
        <authorList>
            <person name="Martinson E.O."/>
            <person name="Mrinalini"/>
            <person name="Kelkar Y.D."/>
            <person name="Chang C.H."/>
            <person name="Werren J.H."/>
        </authorList>
    </citation>
    <scope>NUCLEOTIDE SEQUENCE [LARGE SCALE GENOMIC DNA]</scope>
    <source>
        <strain evidence="2 3">Alberta</strain>
        <tissue evidence="2">Whole body</tissue>
    </source>
</reference>
<evidence type="ECO:0000256" key="1">
    <source>
        <dbReference type="SAM" id="MobiDB-lite"/>
    </source>
</evidence>
<sequence length="277" mass="31865">LFITKVNKENIITKLQKKKRPHPVFENSLTNIPRKRDKETEMLFRKETEILIRWLTQLNKDDTISDCIPFTSILPNVRMAKSGASLVSNNTPINIPANIENYSSDDSLGPNITKDPWESCRNKHKKTKKTKNTSLPYSSNAQKLFNRYALRVVDYNHTLTNSKNISAENSKSKQNVSWTQIPTIKRRKPLRPTSLHRSLSLVTMRIICHLPPIHSTPKSPRKNKKVKRHNTPGDLSPSQALPEIATEMHAKLRVNIKEKEHNGKINIQVDIWKTDSQ</sequence>
<dbReference type="AlphaFoldDB" id="A0A232EUC2"/>
<organism evidence="2 3">
    <name type="scientific">Trichomalopsis sarcophagae</name>
    <dbReference type="NCBI Taxonomy" id="543379"/>
    <lineage>
        <taxon>Eukaryota</taxon>
        <taxon>Metazoa</taxon>
        <taxon>Ecdysozoa</taxon>
        <taxon>Arthropoda</taxon>
        <taxon>Hexapoda</taxon>
        <taxon>Insecta</taxon>
        <taxon>Pterygota</taxon>
        <taxon>Neoptera</taxon>
        <taxon>Endopterygota</taxon>
        <taxon>Hymenoptera</taxon>
        <taxon>Apocrita</taxon>
        <taxon>Proctotrupomorpha</taxon>
        <taxon>Chalcidoidea</taxon>
        <taxon>Pteromalidae</taxon>
        <taxon>Pteromalinae</taxon>
        <taxon>Trichomalopsis</taxon>
    </lineage>
</organism>
<feature type="region of interest" description="Disordered" evidence="1">
    <location>
        <begin position="164"/>
        <end position="192"/>
    </location>
</feature>
<feature type="region of interest" description="Disordered" evidence="1">
    <location>
        <begin position="212"/>
        <end position="239"/>
    </location>
</feature>
<name>A0A232EUC2_9HYME</name>
<feature type="non-terminal residue" evidence="2">
    <location>
        <position position="1"/>
    </location>
</feature>
<keyword evidence="3" id="KW-1185">Reference proteome</keyword>
<proteinExistence type="predicted"/>
<gene>
    <name evidence="2" type="ORF">TSAR_000693</name>
</gene>
<protein>
    <submittedName>
        <fullName evidence="2">Uncharacterized protein</fullName>
    </submittedName>
</protein>
<dbReference type="EMBL" id="NNAY01002139">
    <property type="protein sequence ID" value="OXU21953.1"/>
    <property type="molecule type" value="Genomic_DNA"/>
</dbReference>
<dbReference type="Proteomes" id="UP000215335">
    <property type="component" value="Unassembled WGS sequence"/>
</dbReference>